<keyword evidence="7" id="KW-0732">Signal</keyword>
<evidence type="ECO:0000256" key="5">
    <source>
        <dbReference type="ARBA" id="ARBA00023157"/>
    </source>
</evidence>
<feature type="signal peptide" evidence="7">
    <location>
        <begin position="1"/>
        <end position="22"/>
    </location>
</feature>
<evidence type="ECO:0000256" key="3">
    <source>
        <dbReference type="ARBA" id="ARBA00022801"/>
    </source>
</evidence>
<feature type="chain" id="PRO_5036482611" description="Peptidase S1 domain-containing protein" evidence="7">
    <location>
        <begin position="23"/>
        <end position="113"/>
    </location>
</feature>
<name>A0A8W7PTX6_ANOCL</name>
<keyword evidence="5" id="KW-1015">Disulfide bond</keyword>
<dbReference type="InterPro" id="IPR043504">
    <property type="entry name" value="Peptidase_S1_PA_chymotrypsin"/>
</dbReference>
<reference evidence="9" key="1">
    <citation type="submission" date="2022-08" db="UniProtKB">
        <authorList>
            <consortium name="EnsemblMetazoa"/>
        </authorList>
    </citation>
    <scope>IDENTIFICATION</scope>
</reference>
<keyword evidence="3" id="KW-0378">Hydrolase</keyword>
<organism evidence="9">
    <name type="scientific">Anopheles coluzzii</name>
    <name type="common">African malaria mosquito</name>
    <dbReference type="NCBI Taxonomy" id="1518534"/>
    <lineage>
        <taxon>Eukaryota</taxon>
        <taxon>Metazoa</taxon>
        <taxon>Ecdysozoa</taxon>
        <taxon>Arthropoda</taxon>
        <taxon>Hexapoda</taxon>
        <taxon>Insecta</taxon>
        <taxon>Pterygota</taxon>
        <taxon>Neoptera</taxon>
        <taxon>Endopterygota</taxon>
        <taxon>Diptera</taxon>
        <taxon>Nematocera</taxon>
        <taxon>Culicoidea</taxon>
        <taxon>Culicidae</taxon>
        <taxon>Anophelinae</taxon>
        <taxon>Anopheles</taxon>
    </lineage>
</organism>
<dbReference type="GO" id="GO:0007586">
    <property type="term" value="P:digestion"/>
    <property type="evidence" value="ECO:0007669"/>
    <property type="project" value="UniProtKB-KW"/>
</dbReference>
<dbReference type="PANTHER" id="PTHR24276:SF96">
    <property type="entry name" value="PEPTIDASE S1 DOMAIN-CONTAINING PROTEIN"/>
    <property type="match status" value="1"/>
</dbReference>
<evidence type="ECO:0000256" key="7">
    <source>
        <dbReference type="SAM" id="SignalP"/>
    </source>
</evidence>
<dbReference type="Gene3D" id="2.40.10.10">
    <property type="entry name" value="Trypsin-like serine proteases"/>
    <property type="match status" value="1"/>
</dbReference>
<dbReference type="EnsemblMetazoa" id="ACOM037779-RA">
    <property type="protein sequence ID" value="ACOM037779-PA.1"/>
    <property type="gene ID" value="ACOM037779"/>
</dbReference>
<dbReference type="VEuPathDB" id="VectorBase:ACON2_036818"/>
<keyword evidence="1" id="KW-0645">Protease</keyword>
<dbReference type="GO" id="GO:0004252">
    <property type="term" value="F:serine-type endopeptidase activity"/>
    <property type="evidence" value="ECO:0007669"/>
    <property type="project" value="InterPro"/>
</dbReference>
<sequence>MKQVISLVLFGLFCGSAVLTDASDQNKPDGASQSGRIVNGKAVSIVKYNMICAKYGNGVDTCKGDSGGALVCGGGLAGVVSFTNLECTSAWPAGFSKISAPSIRRFISTEAGI</sequence>
<dbReference type="InterPro" id="IPR009003">
    <property type="entry name" value="Peptidase_S1_PA"/>
</dbReference>
<evidence type="ECO:0000256" key="6">
    <source>
        <dbReference type="ARBA" id="ARBA00024195"/>
    </source>
</evidence>
<dbReference type="InterPro" id="IPR001254">
    <property type="entry name" value="Trypsin_dom"/>
</dbReference>
<protein>
    <recommendedName>
        <fullName evidence="8">Peptidase S1 domain-containing protein</fullName>
    </recommendedName>
</protein>
<proteinExistence type="inferred from homology"/>
<dbReference type="Pfam" id="PF00089">
    <property type="entry name" value="Trypsin"/>
    <property type="match status" value="1"/>
</dbReference>
<feature type="domain" description="Peptidase S1" evidence="8">
    <location>
        <begin position="41"/>
        <end position="99"/>
    </location>
</feature>
<comment type="similarity">
    <text evidence="6">Belongs to the peptidase S1 family. CLIP subfamily.</text>
</comment>
<dbReference type="SUPFAM" id="SSF50494">
    <property type="entry name" value="Trypsin-like serine proteases"/>
    <property type="match status" value="1"/>
</dbReference>
<keyword evidence="2" id="KW-0222">Digestion</keyword>
<accession>A0A8W7PTX6</accession>
<evidence type="ECO:0000256" key="2">
    <source>
        <dbReference type="ARBA" id="ARBA00022757"/>
    </source>
</evidence>
<dbReference type="PANTHER" id="PTHR24276">
    <property type="entry name" value="POLYSERASE-RELATED"/>
    <property type="match status" value="1"/>
</dbReference>
<evidence type="ECO:0000259" key="8">
    <source>
        <dbReference type="Pfam" id="PF00089"/>
    </source>
</evidence>
<evidence type="ECO:0000313" key="9">
    <source>
        <dbReference type="EnsemblMetazoa" id="ACOM037779-PA.1"/>
    </source>
</evidence>
<evidence type="ECO:0000256" key="4">
    <source>
        <dbReference type="ARBA" id="ARBA00022825"/>
    </source>
</evidence>
<dbReference type="InterPro" id="IPR033116">
    <property type="entry name" value="TRYPSIN_SER"/>
</dbReference>
<keyword evidence="4" id="KW-0720">Serine protease</keyword>
<evidence type="ECO:0000256" key="1">
    <source>
        <dbReference type="ARBA" id="ARBA00022670"/>
    </source>
</evidence>
<dbReference type="InterPro" id="IPR050430">
    <property type="entry name" value="Peptidase_S1"/>
</dbReference>
<dbReference type="GO" id="GO:0006508">
    <property type="term" value="P:proteolysis"/>
    <property type="evidence" value="ECO:0007669"/>
    <property type="project" value="UniProtKB-KW"/>
</dbReference>
<dbReference type="PROSITE" id="PS00135">
    <property type="entry name" value="TRYPSIN_SER"/>
    <property type="match status" value="1"/>
</dbReference>
<dbReference type="AlphaFoldDB" id="A0A8W7PTX6"/>
<dbReference type="Proteomes" id="UP000075882">
    <property type="component" value="Unassembled WGS sequence"/>
</dbReference>